<evidence type="ECO:0000313" key="1">
    <source>
        <dbReference type="EMBL" id="QNR24557.1"/>
    </source>
</evidence>
<keyword evidence="2" id="KW-1185">Reference proteome</keyword>
<organism evidence="1 2">
    <name type="scientific">Croceimicrobium hydrocarbonivorans</name>
    <dbReference type="NCBI Taxonomy" id="2761580"/>
    <lineage>
        <taxon>Bacteria</taxon>
        <taxon>Pseudomonadati</taxon>
        <taxon>Bacteroidota</taxon>
        <taxon>Flavobacteriia</taxon>
        <taxon>Flavobacteriales</taxon>
        <taxon>Owenweeksiaceae</taxon>
        <taxon>Croceimicrobium</taxon>
    </lineage>
</organism>
<dbReference type="AlphaFoldDB" id="A0A7H0VFQ9"/>
<accession>A0A7H0VFQ9</accession>
<gene>
    <name evidence="1" type="ORF">H4K34_01570</name>
</gene>
<reference evidence="1 2" key="1">
    <citation type="submission" date="2020-08" db="EMBL/GenBank/DDBJ databases">
        <title>Croceimicrobium hydrocarbonivorans gen. nov., sp. nov., a novel marine bacterium isolated from a bacterial consortium that degrades polyethylene terephthalate.</title>
        <authorList>
            <person name="Liu R."/>
        </authorList>
    </citation>
    <scope>NUCLEOTIDE SEQUENCE [LARGE SCALE GENOMIC DNA]</scope>
    <source>
        <strain evidence="1 2">A20-9</strain>
    </source>
</reference>
<dbReference type="RefSeq" id="WP_210759083.1">
    <property type="nucleotide sequence ID" value="NZ_CP060139.1"/>
</dbReference>
<sequence length="168" mass="19318">MKKLLILLIIIHGLSSCQEPLPMNLKRDMVQSDTLFIGAGIKLSPPYQIVYKPVNKIMLDQGRIYHNDSLFFSFDLGLRLVNENAEVDQWILRDTITSSLQKDTLIFNWYQANNVDWLSIQSSEGSLSDSKHFIIYGSSPMGSTKHENLAFLFSEMRKAVLLDFFRLE</sequence>
<evidence type="ECO:0000313" key="2">
    <source>
        <dbReference type="Proteomes" id="UP000516305"/>
    </source>
</evidence>
<proteinExistence type="predicted"/>
<dbReference type="EMBL" id="CP060139">
    <property type="protein sequence ID" value="QNR24557.1"/>
    <property type="molecule type" value="Genomic_DNA"/>
</dbReference>
<name>A0A7H0VFQ9_9FLAO</name>
<dbReference type="KEGG" id="chyd:H4K34_01570"/>
<dbReference type="Proteomes" id="UP000516305">
    <property type="component" value="Chromosome"/>
</dbReference>
<protein>
    <submittedName>
        <fullName evidence="1">Uncharacterized protein</fullName>
    </submittedName>
</protein>
<dbReference type="PROSITE" id="PS51257">
    <property type="entry name" value="PROKAR_LIPOPROTEIN"/>
    <property type="match status" value="1"/>
</dbReference>